<proteinExistence type="predicted"/>
<sequence>MRELTPIQQEVIDLMKQGWELGTSLDIGSRSWLQKDGLGKGGEARDVKSSTVHTLEYLGFIERGESHFPTLHYRLKGEKTTTKEVMTKSDPLHGDNYNHPSYGTISFNRTQGGESVLFGSSIKHRNAIRLTISHAERHQSSGHDYIFSRGTIIEAYMSPTQFADALTGSGSGGEAPITLQFTEKDGRIEQPAFINKRLQFEKEFFSRAKDIYDHMQETIEKAKDKKAPRWLVHDMEVSQGWLKSNIPYLAEQFAEQMDKTVTEAKAEVEAYVADTIQRTGLEALEDMRPQLTDGEEGDTKLLGEASNE</sequence>
<comment type="caution">
    <text evidence="2">The sequence shown here is derived from an EMBL/GenBank/DDBJ whole genome shotgun (WGS) entry which is preliminary data.</text>
</comment>
<feature type="region of interest" description="Disordered" evidence="1">
    <location>
        <begin position="287"/>
        <end position="308"/>
    </location>
</feature>
<evidence type="ECO:0000313" key="2">
    <source>
        <dbReference type="EMBL" id="KKN07680.1"/>
    </source>
</evidence>
<evidence type="ECO:0000256" key="1">
    <source>
        <dbReference type="SAM" id="MobiDB-lite"/>
    </source>
</evidence>
<dbReference type="AlphaFoldDB" id="A0A0F9MJY9"/>
<protein>
    <submittedName>
        <fullName evidence="2">Uncharacterized protein</fullName>
    </submittedName>
</protein>
<organism evidence="2">
    <name type="scientific">marine sediment metagenome</name>
    <dbReference type="NCBI Taxonomy" id="412755"/>
    <lineage>
        <taxon>unclassified sequences</taxon>
        <taxon>metagenomes</taxon>
        <taxon>ecological metagenomes</taxon>
    </lineage>
</organism>
<reference evidence="2" key="1">
    <citation type="journal article" date="2015" name="Nature">
        <title>Complex archaea that bridge the gap between prokaryotes and eukaryotes.</title>
        <authorList>
            <person name="Spang A."/>
            <person name="Saw J.H."/>
            <person name="Jorgensen S.L."/>
            <person name="Zaremba-Niedzwiedzka K."/>
            <person name="Martijn J."/>
            <person name="Lind A.E."/>
            <person name="van Eijk R."/>
            <person name="Schleper C."/>
            <person name="Guy L."/>
            <person name="Ettema T.J."/>
        </authorList>
    </citation>
    <scope>NUCLEOTIDE SEQUENCE</scope>
</reference>
<gene>
    <name evidence="2" type="ORF">LCGC14_1064530</name>
</gene>
<name>A0A0F9MJY9_9ZZZZ</name>
<dbReference type="EMBL" id="LAZR01004541">
    <property type="protein sequence ID" value="KKN07680.1"/>
    <property type="molecule type" value="Genomic_DNA"/>
</dbReference>
<accession>A0A0F9MJY9</accession>